<dbReference type="GO" id="GO:0090729">
    <property type="term" value="F:toxin activity"/>
    <property type="evidence" value="ECO:0007669"/>
    <property type="project" value="UniProtKB-KW"/>
</dbReference>
<dbReference type="PANTHER" id="PTHR33920">
    <property type="entry name" value="THIONIN-2.1-RELATED"/>
    <property type="match status" value="1"/>
</dbReference>
<evidence type="ECO:0000256" key="3">
    <source>
        <dbReference type="ARBA" id="ARBA00022656"/>
    </source>
</evidence>
<comment type="subcellular location">
    <subcellularLocation>
        <location evidence="1">Secreted</location>
    </subcellularLocation>
</comment>
<dbReference type="EMBL" id="JABWDY010043480">
    <property type="protein sequence ID" value="KAF5175896.1"/>
    <property type="molecule type" value="Genomic_DNA"/>
</dbReference>
<dbReference type="AlphaFoldDB" id="A0A7J6UTI8"/>
<keyword evidence="8" id="KW-1185">Reference proteome</keyword>
<dbReference type="GO" id="GO:0006952">
    <property type="term" value="P:defense response"/>
    <property type="evidence" value="ECO:0007669"/>
    <property type="project" value="UniProtKB-KW"/>
</dbReference>
<evidence type="ECO:0000313" key="8">
    <source>
        <dbReference type="Proteomes" id="UP000554482"/>
    </source>
</evidence>
<feature type="signal peptide" evidence="6">
    <location>
        <begin position="1"/>
        <end position="23"/>
    </location>
</feature>
<reference evidence="7 8" key="1">
    <citation type="submission" date="2020-06" db="EMBL/GenBank/DDBJ databases">
        <title>Transcriptomic and genomic resources for Thalictrum thalictroides and T. hernandezii: Facilitating candidate gene discovery in an emerging model plant lineage.</title>
        <authorList>
            <person name="Arias T."/>
            <person name="Riano-Pachon D.M."/>
            <person name="Di Stilio V.S."/>
        </authorList>
    </citation>
    <scope>NUCLEOTIDE SEQUENCE [LARGE SCALE GENOMIC DNA]</scope>
    <source>
        <strain evidence="8">cv. WT478/WT964</strain>
        <tissue evidence="7">Leaves</tissue>
    </source>
</reference>
<keyword evidence="3" id="KW-0800">Toxin</keyword>
<comment type="caution">
    <text evidence="7">The sequence shown here is derived from an EMBL/GenBank/DDBJ whole genome shotgun (WGS) entry which is preliminary data.</text>
</comment>
<keyword evidence="2" id="KW-0964">Secreted</keyword>
<feature type="chain" id="PRO_5029475748" description="Acidic protein" evidence="6">
    <location>
        <begin position="24"/>
        <end position="134"/>
    </location>
</feature>
<keyword evidence="5" id="KW-1015">Disulfide bond</keyword>
<keyword evidence="6" id="KW-0732">Signal</keyword>
<dbReference type="Proteomes" id="UP000554482">
    <property type="component" value="Unassembled WGS sequence"/>
</dbReference>
<evidence type="ECO:0000256" key="5">
    <source>
        <dbReference type="ARBA" id="ARBA00023157"/>
    </source>
</evidence>
<protein>
    <recommendedName>
        <fullName evidence="9">Acidic protein</fullName>
    </recommendedName>
</protein>
<dbReference type="OrthoDB" id="653285at2759"/>
<dbReference type="Pfam" id="PF00321">
    <property type="entry name" value="Thionin"/>
    <property type="match status" value="1"/>
</dbReference>
<sequence length="134" mass="14323">MMEGKGSVRAVIMGLFILGLVVAQIEARTCCMTTIGRSCHGYCVGGGASPRPVCARECDCIIVTGSCPRSHPHSSMLENSVDVIEEVTAGAKVYPTFVVCPSPDSRACFTKCRMTQRACADKCGCQIVYPPRDI</sequence>
<organism evidence="7 8">
    <name type="scientific">Thalictrum thalictroides</name>
    <name type="common">Rue-anemone</name>
    <name type="synonym">Anemone thalictroides</name>
    <dbReference type="NCBI Taxonomy" id="46969"/>
    <lineage>
        <taxon>Eukaryota</taxon>
        <taxon>Viridiplantae</taxon>
        <taxon>Streptophyta</taxon>
        <taxon>Embryophyta</taxon>
        <taxon>Tracheophyta</taxon>
        <taxon>Spermatophyta</taxon>
        <taxon>Magnoliopsida</taxon>
        <taxon>Ranunculales</taxon>
        <taxon>Ranunculaceae</taxon>
        <taxon>Thalictroideae</taxon>
        <taxon>Thalictrum</taxon>
    </lineage>
</organism>
<dbReference type="InterPro" id="IPR036391">
    <property type="entry name" value="Thionin-like_sf"/>
</dbReference>
<dbReference type="InterPro" id="IPR001010">
    <property type="entry name" value="Thionin"/>
</dbReference>
<evidence type="ECO:0000256" key="6">
    <source>
        <dbReference type="SAM" id="SignalP"/>
    </source>
</evidence>
<gene>
    <name evidence="7" type="ORF">FRX31_034513</name>
</gene>
<evidence type="ECO:0000256" key="4">
    <source>
        <dbReference type="ARBA" id="ARBA00022821"/>
    </source>
</evidence>
<keyword evidence="4" id="KW-0611">Plant defense</keyword>
<accession>A0A7J6UTI8</accession>
<dbReference type="PANTHER" id="PTHR33920:SF2">
    <property type="entry name" value="THIONIN-2.1-RELATED"/>
    <property type="match status" value="1"/>
</dbReference>
<evidence type="ECO:0000256" key="2">
    <source>
        <dbReference type="ARBA" id="ARBA00022525"/>
    </source>
</evidence>
<name>A0A7J6UTI8_THATH</name>
<evidence type="ECO:0000313" key="7">
    <source>
        <dbReference type="EMBL" id="KAF5175896.1"/>
    </source>
</evidence>
<evidence type="ECO:0000256" key="1">
    <source>
        <dbReference type="ARBA" id="ARBA00004613"/>
    </source>
</evidence>
<dbReference type="Gene3D" id="3.30.1350.10">
    <property type="entry name" value="Thionin-like"/>
    <property type="match status" value="1"/>
</dbReference>
<evidence type="ECO:0008006" key="9">
    <source>
        <dbReference type="Google" id="ProtNLM"/>
    </source>
</evidence>
<proteinExistence type="predicted"/>
<dbReference type="SUPFAM" id="SSF57429">
    <property type="entry name" value="Crambin-like"/>
    <property type="match status" value="1"/>
</dbReference>
<dbReference type="GO" id="GO:0005576">
    <property type="term" value="C:extracellular region"/>
    <property type="evidence" value="ECO:0007669"/>
    <property type="project" value="UniProtKB-SubCell"/>
</dbReference>